<comment type="caution">
    <text evidence="1">The sequence shown here is derived from an EMBL/GenBank/DDBJ whole genome shotgun (WGS) entry which is preliminary data.</text>
</comment>
<name>A0AAD8NSY5_TARER</name>
<accession>A0AAD8NSY5</accession>
<sequence>EQQNHHHLHAFGICICDNTSQDYVQRFRSKNPYVYFGCWCQKRRLVFRHCSDAQAERWILRLHQPKSELQQAVCGRMDLCQWNL</sequence>
<evidence type="ECO:0000313" key="2">
    <source>
        <dbReference type="Proteomes" id="UP001229421"/>
    </source>
</evidence>
<reference evidence="1" key="1">
    <citation type="journal article" date="2023" name="bioRxiv">
        <title>Improved chromosome-level genome assembly for marigold (Tagetes erecta).</title>
        <authorList>
            <person name="Jiang F."/>
            <person name="Yuan L."/>
            <person name="Wang S."/>
            <person name="Wang H."/>
            <person name="Xu D."/>
            <person name="Wang A."/>
            <person name="Fan W."/>
        </authorList>
    </citation>
    <scope>NUCLEOTIDE SEQUENCE</scope>
    <source>
        <strain evidence="1">WSJ</strain>
        <tissue evidence="1">Leaf</tissue>
    </source>
</reference>
<dbReference type="EMBL" id="JAUHHV010000006">
    <property type="protein sequence ID" value="KAK1420064.1"/>
    <property type="molecule type" value="Genomic_DNA"/>
</dbReference>
<dbReference type="AlphaFoldDB" id="A0AAD8NSY5"/>
<proteinExistence type="predicted"/>
<evidence type="ECO:0000313" key="1">
    <source>
        <dbReference type="EMBL" id="KAK1420064.1"/>
    </source>
</evidence>
<protein>
    <submittedName>
        <fullName evidence="1">Uncharacterized protein</fullName>
    </submittedName>
</protein>
<dbReference type="Proteomes" id="UP001229421">
    <property type="component" value="Unassembled WGS sequence"/>
</dbReference>
<gene>
    <name evidence="1" type="ORF">QVD17_21372</name>
</gene>
<feature type="non-terminal residue" evidence="1">
    <location>
        <position position="1"/>
    </location>
</feature>
<organism evidence="1 2">
    <name type="scientific">Tagetes erecta</name>
    <name type="common">African marigold</name>
    <dbReference type="NCBI Taxonomy" id="13708"/>
    <lineage>
        <taxon>Eukaryota</taxon>
        <taxon>Viridiplantae</taxon>
        <taxon>Streptophyta</taxon>
        <taxon>Embryophyta</taxon>
        <taxon>Tracheophyta</taxon>
        <taxon>Spermatophyta</taxon>
        <taxon>Magnoliopsida</taxon>
        <taxon>eudicotyledons</taxon>
        <taxon>Gunneridae</taxon>
        <taxon>Pentapetalae</taxon>
        <taxon>asterids</taxon>
        <taxon>campanulids</taxon>
        <taxon>Asterales</taxon>
        <taxon>Asteraceae</taxon>
        <taxon>Asteroideae</taxon>
        <taxon>Heliantheae alliance</taxon>
        <taxon>Tageteae</taxon>
        <taxon>Tagetes</taxon>
    </lineage>
</organism>
<feature type="non-terminal residue" evidence="1">
    <location>
        <position position="84"/>
    </location>
</feature>
<keyword evidence="2" id="KW-1185">Reference proteome</keyword>